<evidence type="ECO:0000256" key="3">
    <source>
        <dbReference type="ARBA" id="ARBA00023163"/>
    </source>
</evidence>
<dbReference type="PROSITE" id="PS00356">
    <property type="entry name" value="HTH_LACI_1"/>
    <property type="match status" value="1"/>
</dbReference>
<gene>
    <name evidence="5" type="ORF">ACH47X_04070</name>
</gene>
<dbReference type="Gene3D" id="3.40.50.2300">
    <property type="match status" value="2"/>
</dbReference>
<accession>A0ABW7XEY6</accession>
<dbReference type="GO" id="GO:0003677">
    <property type="term" value="F:DNA binding"/>
    <property type="evidence" value="ECO:0007669"/>
    <property type="project" value="UniProtKB-KW"/>
</dbReference>
<dbReference type="InterPro" id="IPR046335">
    <property type="entry name" value="LacI/GalR-like_sensor"/>
</dbReference>
<dbReference type="PROSITE" id="PS50932">
    <property type="entry name" value="HTH_LACI_2"/>
    <property type="match status" value="1"/>
</dbReference>
<evidence type="ECO:0000313" key="5">
    <source>
        <dbReference type="EMBL" id="MFI2486058.1"/>
    </source>
</evidence>
<evidence type="ECO:0000256" key="1">
    <source>
        <dbReference type="ARBA" id="ARBA00023015"/>
    </source>
</evidence>
<dbReference type="Gene3D" id="1.10.260.40">
    <property type="entry name" value="lambda repressor-like DNA-binding domains"/>
    <property type="match status" value="1"/>
</dbReference>
<dbReference type="SMART" id="SM00354">
    <property type="entry name" value="HTH_LACI"/>
    <property type="match status" value="1"/>
</dbReference>
<sequence length="347" mass="36187">MAGRPSKERATLADVARHAGVSTSTASKALNGRHDIARSTRERVLEAVAALGYRPTTQWEPPPTRTIAAVFDALASPYVANVLDGVLAAATSAETNLLVRSAPDRAVRATKAAARAWVAEQRESGVIGIVGITLARPNAVLQAAKEVGMPFVMIDPVDVEAPGTVSVGSANWAGGRTATEHLLDLGHRRVGWIGGPAASAAARERLHGYRAALDSAGIELEQELVRSDSFSIDTGLVHGRALLALPEPPTAIVTGDDEIAVGVLAAARELDVPVPGRLSVVGFDDTPQAGWTSPPLTSVHQPLAGMGRMAVETLLAMADGVQPASRHVQLATSLTVRDTTAPPARRR</sequence>
<dbReference type="SUPFAM" id="SSF47413">
    <property type="entry name" value="lambda repressor-like DNA-binding domains"/>
    <property type="match status" value="1"/>
</dbReference>
<dbReference type="InterPro" id="IPR010982">
    <property type="entry name" value="Lambda_DNA-bd_dom_sf"/>
</dbReference>
<dbReference type="PANTHER" id="PTHR30146">
    <property type="entry name" value="LACI-RELATED TRANSCRIPTIONAL REPRESSOR"/>
    <property type="match status" value="1"/>
</dbReference>
<dbReference type="SUPFAM" id="SSF53822">
    <property type="entry name" value="Periplasmic binding protein-like I"/>
    <property type="match status" value="1"/>
</dbReference>
<keyword evidence="3" id="KW-0804">Transcription</keyword>
<dbReference type="PANTHER" id="PTHR30146:SF153">
    <property type="entry name" value="LACTOSE OPERON REPRESSOR"/>
    <property type="match status" value="1"/>
</dbReference>
<reference evidence="5 6" key="1">
    <citation type="submission" date="2024-10" db="EMBL/GenBank/DDBJ databases">
        <title>The Natural Products Discovery Center: Release of the First 8490 Sequenced Strains for Exploring Actinobacteria Biosynthetic Diversity.</title>
        <authorList>
            <person name="Kalkreuter E."/>
            <person name="Kautsar S.A."/>
            <person name="Yang D."/>
            <person name="Bader C.D."/>
            <person name="Teijaro C.N."/>
            <person name="Fluegel L."/>
            <person name="Davis C.M."/>
            <person name="Simpson J.R."/>
            <person name="Lauterbach L."/>
            <person name="Steele A.D."/>
            <person name="Gui C."/>
            <person name="Meng S."/>
            <person name="Li G."/>
            <person name="Viehrig K."/>
            <person name="Ye F."/>
            <person name="Su P."/>
            <person name="Kiefer A.F."/>
            <person name="Nichols A."/>
            <person name="Cepeda A.J."/>
            <person name="Yan W."/>
            <person name="Fan B."/>
            <person name="Jiang Y."/>
            <person name="Adhikari A."/>
            <person name="Zheng C.-J."/>
            <person name="Schuster L."/>
            <person name="Cowan T.M."/>
            <person name="Smanski M.J."/>
            <person name="Chevrette M.G."/>
            <person name="De Carvalho L.P.S."/>
            <person name="Shen B."/>
        </authorList>
    </citation>
    <scope>NUCLEOTIDE SEQUENCE [LARGE SCALE GENOMIC DNA]</scope>
    <source>
        <strain evidence="5 6">NPDC019481</strain>
    </source>
</reference>
<dbReference type="EMBL" id="JBIRYI010000002">
    <property type="protein sequence ID" value="MFI2486058.1"/>
    <property type="molecule type" value="Genomic_DNA"/>
</dbReference>
<dbReference type="InterPro" id="IPR028082">
    <property type="entry name" value="Peripla_BP_I"/>
</dbReference>
<dbReference type="InterPro" id="IPR000843">
    <property type="entry name" value="HTH_LacI"/>
</dbReference>
<dbReference type="CDD" id="cd01392">
    <property type="entry name" value="HTH_LacI"/>
    <property type="match status" value="1"/>
</dbReference>
<keyword evidence="2 5" id="KW-0238">DNA-binding</keyword>
<keyword evidence="6" id="KW-1185">Reference proteome</keyword>
<evidence type="ECO:0000256" key="2">
    <source>
        <dbReference type="ARBA" id="ARBA00023125"/>
    </source>
</evidence>
<name>A0ABW7XEY6_9MICO</name>
<dbReference type="Pfam" id="PF00356">
    <property type="entry name" value="LacI"/>
    <property type="match status" value="1"/>
</dbReference>
<evidence type="ECO:0000313" key="6">
    <source>
        <dbReference type="Proteomes" id="UP001611580"/>
    </source>
</evidence>
<feature type="domain" description="HTH lacI-type" evidence="4">
    <location>
        <begin position="10"/>
        <end position="55"/>
    </location>
</feature>
<dbReference type="RefSeq" id="WP_397401646.1">
    <property type="nucleotide sequence ID" value="NZ_JBIRYI010000002.1"/>
</dbReference>
<proteinExistence type="predicted"/>
<organism evidence="5 6">
    <name type="scientific">Promicromonospora kroppenstedtii</name>
    <dbReference type="NCBI Taxonomy" id="440482"/>
    <lineage>
        <taxon>Bacteria</taxon>
        <taxon>Bacillati</taxon>
        <taxon>Actinomycetota</taxon>
        <taxon>Actinomycetes</taxon>
        <taxon>Micrococcales</taxon>
        <taxon>Promicromonosporaceae</taxon>
        <taxon>Promicromonospora</taxon>
    </lineage>
</organism>
<dbReference type="Proteomes" id="UP001611580">
    <property type="component" value="Unassembled WGS sequence"/>
</dbReference>
<evidence type="ECO:0000259" key="4">
    <source>
        <dbReference type="PROSITE" id="PS50932"/>
    </source>
</evidence>
<dbReference type="Pfam" id="PF13377">
    <property type="entry name" value="Peripla_BP_3"/>
    <property type="match status" value="1"/>
</dbReference>
<keyword evidence="1" id="KW-0805">Transcription regulation</keyword>
<comment type="caution">
    <text evidence="5">The sequence shown here is derived from an EMBL/GenBank/DDBJ whole genome shotgun (WGS) entry which is preliminary data.</text>
</comment>
<protein>
    <submittedName>
        <fullName evidence="5">LacI family DNA-binding transcriptional regulator</fullName>
    </submittedName>
</protein>